<feature type="compositionally biased region" description="Basic and acidic residues" evidence="1">
    <location>
        <begin position="186"/>
        <end position="201"/>
    </location>
</feature>
<name>A0A0C2YPD9_HEBCY</name>
<accession>A0A0C2YPD9</accession>
<keyword evidence="3" id="KW-1185">Reference proteome</keyword>
<dbReference type="Gene3D" id="3.40.50.720">
    <property type="entry name" value="NAD(P)-binding Rossmann-like Domain"/>
    <property type="match status" value="1"/>
</dbReference>
<evidence type="ECO:0000313" key="3">
    <source>
        <dbReference type="Proteomes" id="UP000053424"/>
    </source>
</evidence>
<dbReference type="GO" id="GO:0005739">
    <property type="term" value="C:mitochondrion"/>
    <property type="evidence" value="ECO:0007669"/>
    <property type="project" value="TreeGrafter"/>
</dbReference>
<dbReference type="EMBL" id="KN831777">
    <property type="protein sequence ID" value="KIM42917.1"/>
    <property type="molecule type" value="Genomic_DNA"/>
</dbReference>
<feature type="compositionally biased region" description="Basic and acidic residues" evidence="1">
    <location>
        <begin position="501"/>
        <end position="517"/>
    </location>
</feature>
<reference evidence="3" key="2">
    <citation type="submission" date="2015-01" db="EMBL/GenBank/DDBJ databases">
        <title>Evolutionary Origins and Diversification of the Mycorrhizal Mutualists.</title>
        <authorList>
            <consortium name="DOE Joint Genome Institute"/>
            <consortium name="Mycorrhizal Genomics Consortium"/>
            <person name="Kohler A."/>
            <person name="Kuo A."/>
            <person name="Nagy L.G."/>
            <person name="Floudas D."/>
            <person name="Copeland A."/>
            <person name="Barry K.W."/>
            <person name="Cichocki N."/>
            <person name="Veneault-Fourrey C."/>
            <person name="LaButti K."/>
            <person name="Lindquist E.A."/>
            <person name="Lipzen A."/>
            <person name="Lundell T."/>
            <person name="Morin E."/>
            <person name="Murat C."/>
            <person name="Riley R."/>
            <person name="Ohm R."/>
            <person name="Sun H."/>
            <person name="Tunlid A."/>
            <person name="Henrissat B."/>
            <person name="Grigoriev I.V."/>
            <person name="Hibbett D.S."/>
            <person name="Martin F."/>
        </authorList>
    </citation>
    <scope>NUCLEOTIDE SEQUENCE [LARGE SCALE GENOMIC DNA]</scope>
    <source>
        <strain evidence="3">h7</strain>
    </source>
</reference>
<dbReference type="HOGENOM" id="CLU_002762_1_0_1"/>
<feature type="region of interest" description="Disordered" evidence="1">
    <location>
        <begin position="102"/>
        <end position="165"/>
    </location>
</feature>
<gene>
    <name evidence="2" type="ORF">M413DRAFT_125606</name>
</gene>
<feature type="compositionally biased region" description="Polar residues" evidence="1">
    <location>
        <begin position="246"/>
        <end position="267"/>
    </location>
</feature>
<dbReference type="InterPro" id="IPR011032">
    <property type="entry name" value="GroES-like_sf"/>
</dbReference>
<feature type="region of interest" description="Disordered" evidence="1">
    <location>
        <begin position="644"/>
        <end position="680"/>
    </location>
</feature>
<feature type="compositionally biased region" description="Basic and acidic residues" evidence="1">
    <location>
        <begin position="271"/>
        <end position="280"/>
    </location>
</feature>
<dbReference type="Gene3D" id="3.90.180.10">
    <property type="entry name" value="Medium-chain alcohol dehydrogenases, catalytic domain"/>
    <property type="match status" value="1"/>
</dbReference>
<feature type="compositionally biased region" description="Polar residues" evidence="1">
    <location>
        <begin position="811"/>
        <end position="822"/>
    </location>
</feature>
<evidence type="ECO:0000313" key="2">
    <source>
        <dbReference type="EMBL" id="KIM42917.1"/>
    </source>
</evidence>
<dbReference type="InterPro" id="IPR050700">
    <property type="entry name" value="YIM1/Zinc_Alcohol_DH_Fams"/>
</dbReference>
<feature type="region of interest" description="Disordered" evidence="1">
    <location>
        <begin position="730"/>
        <end position="879"/>
    </location>
</feature>
<feature type="compositionally biased region" description="Low complexity" evidence="1">
    <location>
        <begin position="229"/>
        <end position="241"/>
    </location>
</feature>
<feature type="compositionally biased region" description="Low complexity" evidence="1">
    <location>
        <begin position="840"/>
        <end position="866"/>
    </location>
</feature>
<dbReference type="STRING" id="686832.A0A0C2YPD9"/>
<feature type="compositionally biased region" description="Acidic residues" evidence="1">
    <location>
        <begin position="742"/>
        <end position="771"/>
    </location>
</feature>
<dbReference type="OrthoDB" id="201656at2759"/>
<feature type="compositionally biased region" description="Low complexity" evidence="1">
    <location>
        <begin position="789"/>
        <end position="801"/>
    </location>
</feature>
<feature type="compositionally biased region" description="Low complexity" evidence="1">
    <location>
        <begin position="395"/>
        <end position="412"/>
    </location>
</feature>
<feature type="compositionally biased region" description="Polar residues" evidence="1">
    <location>
        <begin position="309"/>
        <end position="341"/>
    </location>
</feature>
<dbReference type="SUPFAM" id="SSF50129">
    <property type="entry name" value="GroES-like"/>
    <property type="match status" value="1"/>
</dbReference>
<feature type="region of interest" description="Disordered" evidence="1">
    <location>
        <begin position="182"/>
        <end position="201"/>
    </location>
</feature>
<reference evidence="2 3" key="1">
    <citation type="submission" date="2014-04" db="EMBL/GenBank/DDBJ databases">
        <authorList>
            <consortium name="DOE Joint Genome Institute"/>
            <person name="Kuo A."/>
            <person name="Gay G."/>
            <person name="Dore J."/>
            <person name="Kohler A."/>
            <person name="Nagy L.G."/>
            <person name="Floudas D."/>
            <person name="Copeland A."/>
            <person name="Barry K.W."/>
            <person name="Cichocki N."/>
            <person name="Veneault-Fourrey C."/>
            <person name="LaButti K."/>
            <person name="Lindquist E.A."/>
            <person name="Lipzen A."/>
            <person name="Lundell T."/>
            <person name="Morin E."/>
            <person name="Murat C."/>
            <person name="Sun H."/>
            <person name="Tunlid A."/>
            <person name="Henrissat B."/>
            <person name="Grigoriev I.V."/>
            <person name="Hibbett D.S."/>
            <person name="Martin F."/>
            <person name="Nordberg H.P."/>
            <person name="Cantor M.N."/>
            <person name="Hua S.X."/>
        </authorList>
    </citation>
    <scope>NUCLEOTIDE SEQUENCE [LARGE SCALE GENOMIC DNA]</scope>
    <source>
        <strain evidence="3">h7</strain>
    </source>
</reference>
<feature type="compositionally biased region" description="Low complexity" evidence="1">
    <location>
        <begin position="343"/>
        <end position="368"/>
    </location>
</feature>
<feature type="compositionally biased region" description="Low complexity" evidence="1">
    <location>
        <begin position="483"/>
        <end position="499"/>
    </location>
</feature>
<dbReference type="Proteomes" id="UP000053424">
    <property type="component" value="Unassembled WGS sequence"/>
</dbReference>
<organism evidence="2 3">
    <name type="scientific">Hebeloma cylindrosporum</name>
    <dbReference type="NCBI Taxonomy" id="76867"/>
    <lineage>
        <taxon>Eukaryota</taxon>
        <taxon>Fungi</taxon>
        <taxon>Dikarya</taxon>
        <taxon>Basidiomycota</taxon>
        <taxon>Agaricomycotina</taxon>
        <taxon>Agaricomycetes</taxon>
        <taxon>Agaricomycetidae</taxon>
        <taxon>Agaricales</taxon>
        <taxon>Agaricineae</taxon>
        <taxon>Hymenogastraceae</taxon>
        <taxon>Hebeloma</taxon>
    </lineage>
</organism>
<feature type="compositionally biased region" description="Polar residues" evidence="1">
    <location>
        <begin position="102"/>
        <end position="116"/>
    </location>
</feature>
<feature type="compositionally biased region" description="Low complexity" evidence="1">
    <location>
        <begin position="140"/>
        <end position="157"/>
    </location>
</feature>
<feature type="compositionally biased region" description="Low complexity" evidence="1">
    <location>
        <begin position="525"/>
        <end position="542"/>
    </location>
</feature>
<evidence type="ECO:0000256" key="1">
    <source>
        <dbReference type="SAM" id="MobiDB-lite"/>
    </source>
</evidence>
<protein>
    <submittedName>
        <fullName evidence="2">Uncharacterized protein</fullName>
    </submittedName>
</protein>
<feature type="compositionally biased region" description="Basic and acidic residues" evidence="1">
    <location>
        <begin position="378"/>
        <end position="388"/>
    </location>
</feature>
<proteinExistence type="predicted"/>
<sequence length="1338" mass="142920">MSSCSVLTSLSNIHQGSAGLIRTPMTKPTLVQSLLNRPSQTYSGPDVPKKEYYSTKQEMLRIAAEEAARKPSGEAPRVVEPVHLHVPQREEESDSDIDVFFTPNTSPRTSMASTGTARRKLSRRSLSSTDSPRPTPKPALPAVVAVPSTRTPSTSSTNYGSTQDRLSNLSISSTTLDAHSLYLDDTPDRSEGEREVTYNKAESGRWRNQRYAEEEWAKDVRWLVPPPSSSSKPASTTKTPAGTGGRSTTPASPQTNKKAPKTTSYAGEQTVRGKEREKPRPIASPPSAQLPQQRRQQPHTFSAFASIATPDTSSNTTATVSISKPQSLANGNARQTSSKPHGSSATTSTGSRAATSTPTSTNTTSRTSQGPASTSSQKNERPTSDAKKPHPISHSNNSDSTKNRSSTSSRTSQGQAISPPKKNDPKPTLTHRGSTTSSTVPPPTRTRNPKPKPISNMNGMSALMEEDEEGPLTPRMAHRDIDYGYGSSGSSKQEGGAKSTTTEHSRSLRHTSKPDALRRRRSRSLDSLSNSQHSSSISGSTLRKPPQTLQSEVNSLISSFSPAGERPSNGTQGYTSLVLPRAPPAMGTAAAANATFGLSLSPNGKIDLTRSGIAQTTMATVEVVQGLGASRAGIFGLFGRKRSLSSGTGHPGPLPLPLNGARRASADAGLPSADGLNPSVIKRRTTPLGFTSYRPPPNHVPSGSVLVQVWAVGLDGVDGRLVGVRFGAEAGGNRRRQQQEDAGQETERDDEDTEHEDEEEQRQNEETDAEELSTAQTNPSTKKGPLAALGRSLSLRLSRGGSTKRKENGHPNGNNHTDSSARSKPISPPKRSLSFSLKRSNTATSNASSAKTPSSSSAGPTPNPSAKRPPPKTRTRADVGYIPGRSFVGRVLECGWDVRDEVVRKGEWVVGLLDVRKGGALAEFIVVDRRRVHRVPQPWKTAPPVNDPTGPLSPLWIASPTPTQANLNIPSTLTLEELALLPLSGLPAYRAIRTFMFAFSSSRDGTASPGAMSSLDRRGAGFDFASSAASSSSYSDHHPQPSIRSTADHDHSYRRRILVLRGHDGTGAMAVQLLVQRGWRVSVHVPFSSVPSHASQHVGDTFMRVIEDRVRVWGADEVIFDDGEEGGGGDDGRGAAVRVLDSLREDGDVFDAVLDTVGGKEVREAGERLLRSPGFATSDDVPSPQRRGIGQFTTLVGDVPERVIPSAADNFRAGLRSFRQVSGPQTQDSVGLTANIPNGAAEEEYPTAASPVKGMGKVGYAWVSVAQDVDWEGNDVGETLGIVVRHALENGIRPIVEDVEDAKGEIRERVVSFERTPVIFVDDGPLRDGGTVVVKVAD</sequence>
<dbReference type="PANTHER" id="PTHR11695:SF294">
    <property type="entry name" value="RETICULON-4-INTERACTING PROTEIN 1, MITOCHONDRIAL"/>
    <property type="match status" value="1"/>
</dbReference>
<dbReference type="PANTHER" id="PTHR11695">
    <property type="entry name" value="ALCOHOL DEHYDROGENASE RELATED"/>
    <property type="match status" value="1"/>
</dbReference>
<feature type="compositionally biased region" description="Polar residues" evidence="1">
    <location>
        <begin position="286"/>
        <end position="300"/>
    </location>
</feature>
<feature type="region of interest" description="Disordered" evidence="1">
    <location>
        <begin position="223"/>
        <end position="550"/>
    </location>
</feature>